<proteinExistence type="predicted"/>
<dbReference type="Proteomes" id="UP001501729">
    <property type="component" value="Unassembled WGS sequence"/>
</dbReference>
<dbReference type="RefSeq" id="WP_227775719.1">
    <property type="nucleotide sequence ID" value="NZ_BAABKX010000001.1"/>
</dbReference>
<reference evidence="2 3" key="1">
    <citation type="journal article" date="2019" name="Int. J. Syst. Evol. Microbiol.">
        <title>The Global Catalogue of Microorganisms (GCM) 10K type strain sequencing project: providing services to taxonomists for standard genome sequencing and annotation.</title>
        <authorList>
            <consortium name="The Broad Institute Genomics Platform"/>
            <consortium name="The Broad Institute Genome Sequencing Center for Infectious Disease"/>
            <person name="Wu L."/>
            <person name="Ma J."/>
        </authorList>
    </citation>
    <scope>NUCLEOTIDE SEQUENCE [LARGE SCALE GENOMIC DNA]</scope>
    <source>
        <strain evidence="2 3">JCM 17504</strain>
    </source>
</reference>
<keyword evidence="3" id="KW-1185">Reference proteome</keyword>
<feature type="region of interest" description="Disordered" evidence="1">
    <location>
        <begin position="1"/>
        <end position="21"/>
    </location>
</feature>
<name>A0AAV3UET0_9EURY</name>
<protein>
    <submittedName>
        <fullName evidence="2">Uncharacterized protein</fullName>
    </submittedName>
</protein>
<sequence>MNVETETGQSKRRPWNSAEVSGLSASEVAAYVRASTEEGAVHLERKGGRTFVVAGE</sequence>
<dbReference type="GeneID" id="68611490"/>
<evidence type="ECO:0000256" key="1">
    <source>
        <dbReference type="SAM" id="MobiDB-lite"/>
    </source>
</evidence>
<dbReference type="AlphaFoldDB" id="A0AAV3UET0"/>
<accession>A0AAV3UET0</accession>
<evidence type="ECO:0000313" key="2">
    <source>
        <dbReference type="EMBL" id="GAA5043898.1"/>
    </source>
</evidence>
<gene>
    <name evidence="2" type="ORF">GCM10025751_09350</name>
</gene>
<organism evidence="2 3">
    <name type="scientific">Haladaptatus pallidirubidus</name>
    <dbReference type="NCBI Taxonomy" id="1008152"/>
    <lineage>
        <taxon>Archaea</taxon>
        <taxon>Methanobacteriati</taxon>
        <taxon>Methanobacteriota</taxon>
        <taxon>Stenosarchaea group</taxon>
        <taxon>Halobacteria</taxon>
        <taxon>Halobacteriales</taxon>
        <taxon>Haladaptataceae</taxon>
        <taxon>Haladaptatus</taxon>
    </lineage>
</organism>
<evidence type="ECO:0000313" key="3">
    <source>
        <dbReference type="Proteomes" id="UP001501729"/>
    </source>
</evidence>
<comment type="caution">
    <text evidence="2">The sequence shown here is derived from an EMBL/GenBank/DDBJ whole genome shotgun (WGS) entry which is preliminary data.</text>
</comment>
<dbReference type="EMBL" id="BAABKX010000001">
    <property type="protein sequence ID" value="GAA5043898.1"/>
    <property type="molecule type" value="Genomic_DNA"/>
</dbReference>